<dbReference type="Pfam" id="PF04453">
    <property type="entry name" value="LptD"/>
    <property type="match status" value="1"/>
</dbReference>
<feature type="signal peptide" evidence="1">
    <location>
        <begin position="1"/>
        <end position="40"/>
    </location>
</feature>
<dbReference type="Pfam" id="PF19838">
    <property type="entry name" value="LptD_2"/>
    <property type="match status" value="1"/>
</dbReference>
<dbReference type="GO" id="GO:0015920">
    <property type="term" value="P:lipopolysaccharide transport"/>
    <property type="evidence" value="ECO:0007669"/>
    <property type="project" value="InterPro"/>
</dbReference>
<dbReference type="EMBL" id="JACIEK010000005">
    <property type="protein sequence ID" value="MBB3998568.1"/>
    <property type="molecule type" value="Genomic_DNA"/>
</dbReference>
<comment type="caution">
    <text evidence="4">The sequence shown here is derived from an EMBL/GenBank/DDBJ whole genome shotgun (WGS) entry which is preliminary data.</text>
</comment>
<keyword evidence="1" id="KW-0472">Membrane</keyword>
<dbReference type="InterPro" id="IPR007543">
    <property type="entry name" value="LptD_C"/>
</dbReference>
<feature type="domain" description="LPS-assembly protein LptD central" evidence="3">
    <location>
        <begin position="217"/>
        <end position="282"/>
    </location>
</feature>
<comment type="caution">
    <text evidence="1">Lacks conserved residue(s) required for the propagation of feature annotation.</text>
</comment>
<reference evidence="4 5" key="1">
    <citation type="submission" date="2020-08" db="EMBL/GenBank/DDBJ databases">
        <title>Genomic Encyclopedia of Type Strains, Phase IV (KMG-IV): sequencing the most valuable type-strain genomes for metagenomic binning, comparative biology and taxonomic classification.</title>
        <authorList>
            <person name="Goeker M."/>
        </authorList>
    </citation>
    <scope>NUCLEOTIDE SEQUENCE [LARGE SCALE GENOMIC DNA]</scope>
    <source>
        <strain evidence="4 5">DSM 102238</strain>
    </source>
</reference>
<gene>
    <name evidence="1" type="primary">lptD</name>
    <name evidence="4" type="ORF">GGR04_002409</name>
</gene>
<sequence precursor="true">MTARGNSRDARTRGRSRAKSALLAGAALSVLALATTPALAQAGLGELGANVSVPEGTQLFLAADTVTYDSERGVVTATGGIQIDYGAYKLVSRNIVYDQKARRLVASGDVELIEPTGNRIYADSIDLTDDFANGFVRALRIETPDNTRFAAGQAVRQDAEVTTFEQGVYTACEACEKNPERPPLWQVKARRIVWDQKNKVIRYYGARFEFFGKPLAYLPYFASPDPTVKRQSGLLAPSFKSSSDTGFGVRIPYYFAIDDTSDATVAGTYFSKQGFLGEVEYRKATENGYFTLQTAGIAQRDPDAFGDFRSDNVTTTLDPSDTDRGMIGTTGRFAINERWTFGWDVLAQSDTNFSNVYDIENFSQIYHTSEIYLTGLGEQSFFDLRAQKFDAQTENTLISDVQPYALPTLDYQRIEENSVLGGQLQFDANMTHLRRDDTSAGYLLICQSQFLDNSVCDGSRGFPFRTDYFRRATLEGDYSRASVDAKWKRTFTTEAGLQLTPSASARGDLYRADMSATGYQFDGTRFGDTDVNEAGGRAMATAGLEARYPFLIENGSATHIVTPIAQLLVRPDEMDAGRLPNEDAQSLVFNASNLFDEDKFSGYDRIEGGTRANVGVQYAGIFGAGYAIDALIGQSFHLAGENPYAQVDLALVGFDSGLETDRSDYVSAVALSTPFGLNLGAQGRFDEESLALNRADLMAGVSYKKVDTSVTYSQIAAQPIYGFAEDRNQVTASATVRVTDQIRTFGSLSYDIQNSAIIDRTLGIGYADECFSLIAQYQQTEDRYNLDTSETKVLFKLSLRTLADAEFGYGLGSSN</sequence>
<name>A0A7W6H4M6_9HYPH</name>
<dbReference type="GO" id="GO:0043165">
    <property type="term" value="P:Gram-negative-bacterium-type cell outer membrane assembly"/>
    <property type="evidence" value="ECO:0007669"/>
    <property type="project" value="UniProtKB-UniRule"/>
</dbReference>
<protein>
    <recommendedName>
        <fullName evidence="1">LPS-assembly protein LptD</fullName>
    </recommendedName>
</protein>
<dbReference type="GO" id="GO:0009279">
    <property type="term" value="C:cell outer membrane"/>
    <property type="evidence" value="ECO:0007669"/>
    <property type="project" value="UniProtKB-SubCell"/>
</dbReference>
<keyword evidence="1" id="KW-0998">Cell outer membrane</keyword>
<comment type="subcellular location">
    <subcellularLocation>
        <location evidence="1">Cell outer membrane</location>
    </subcellularLocation>
</comment>
<evidence type="ECO:0000313" key="4">
    <source>
        <dbReference type="EMBL" id="MBB3998568.1"/>
    </source>
</evidence>
<evidence type="ECO:0000313" key="5">
    <source>
        <dbReference type="Proteomes" id="UP000542776"/>
    </source>
</evidence>
<comment type="subunit">
    <text evidence="1">Component of the lipopolysaccharide transport and assembly complex.</text>
</comment>
<feature type="chain" id="PRO_5031640235" description="LPS-assembly protein LptD" evidence="1">
    <location>
        <begin position="41"/>
        <end position="815"/>
    </location>
</feature>
<evidence type="ECO:0000259" key="2">
    <source>
        <dbReference type="Pfam" id="PF04453"/>
    </source>
</evidence>
<dbReference type="InterPro" id="IPR020889">
    <property type="entry name" value="LipoPS_assembly_LptD"/>
</dbReference>
<dbReference type="InterPro" id="IPR045659">
    <property type="entry name" value="LptD_2"/>
</dbReference>
<dbReference type="PANTHER" id="PTHR30189:SF1">
    <property type="entry name" value="LPS-ASSEMBLY PROTEIN LPTD"/>
    <property type="match status" value="1"/>
</dbReference>
<organism evidence="4 5">
    <name type="scientific">Aureimonas pseudogalii</name>
    <dbReference type="NCBI Taxonomy" id="1744844"/>
    <lineage>
        <taxon>Bacteria</taxon>
        <taxon>Pseudomonadati</taxon>
        <taxon>Pseudomonadota</taxon>
        <taxon>Alphaproteobacteria</taxon>
        <taxon>Hyphomicrobiales</taxon>
        <taxon>Aurantimonadaceae</taxon>
        <taxon>Aureimonas</taxon>
    </lineage>
</organism>
<comment type="function">
    <text evidence="1">Involved in the assembly of lipopolysaccharide (LPS) at the surface of the outer membrane.</text>
</comment>
<evidence type="ECO:0000256" key="1">
    <source>
        <dbReference type="HAMAP-Rule" id="MF_01411"/>
    </source>
</evidence>
<feature type="domain" description="LptD C-terminal" evidence="2">
    <location>
        <begin position="322"/>
        <end position="741"/>
    </location>
</feature>
<dbReference type="PANTHER" id="PTHR30189">
    <property type="entry name" value="LPS-ASSEMBLY PROTEIN"/>
    <property type="match status" value="1"/>
</dbReference>
<dbReference type="AlphaFoldDB" id="A0A7W6H4M6"/>
<dbReference type="InterPro" id="IPR050218">
    <property type="entry name" value="LptD"/>
</dbReference>
<keyword evidence="5" id="KW-1185">Reference proteome</keyword>
<dbReference type="HAMAP" id="MF_01411">
    <property type="entry name" value="LPS_assembly_LptD"/>
    <property type="match status" value="1"/>
</dbReference>
<dbReference type="RefSeq" id="WP_183200102.1">
    <property type="nucleotide sequence ID" value="NZ_JACIEK010000005.1"/>
</dbReference>
<proteinExistence type="inferred from homology"/>
<dbReference type="GO" id="GO:1990351">
    <property type="term" value="C:transporter complex"/>
    <property type="evidence" value="ECO:0007669"/>
    <property type="project" value="TreeGrafter"/>
</dbReference>
<evidence type="ECO:0000259" key="3">
    <source>
        <dbReference type="Pfam" id="PF19838"/>
    </source>
</evidence>
<accession>A0A7W6H4M6</accession>
<dbReference type="Proteomes" id="UP000542776">
    <property type="component" value="Unassembled WGS sequence"/>
</dbReference>
<comment type="similarity">
    <text evidence="1">Belongs to the LptD family.</text>
</comment>
<keyword evidence="1" id="KW-0732">Signal</keyword>